<dbReference type="GO" id="GO:0016757">
    <property type="term" value="F:glycosyltransferase activity"/>
    <property type="evidence" value="ECO:0007669"/>
    <property type="project" value="UniProtKB-KW"/>
</dbReference>
<evidence type="ECO:0000259" key="7">
    <source>
        <dbReference type="Pfam" id="PF00534"/>
    </source>
</evidence>
<feature type="domain" description="Trehalose synthase N-terminal" evidence="8">
    <location>
        <begin position="47"/>
        <end position="197"/>
    </location>
</feature>
<evidence type="ECO:0000259" key="8">
    <source>
        <dbReference type="Pfam" id="PF21269"/>
    </source>
</evidence>
<protein>
    <submittedName>
        <fullName evidence="9">Trehalose synthase</fullName>
    </submittedName>
</protein>
<dbReference type="Pfam" id="PF21269">
    <property type="entry name" value="TreT_GT1"/>
    <property type="match status" value="1"/>
</dbReference>
<evidence type="ECO:0000256" key="6">
    <source>
        <dbReference type="ARBA" id="ARBA00023277"/>
    </source>
</evidence>
<dbReference type="InterPro" id="IPR049438">
    <property type="entry name" value="TreT_GT1"/>
</dbReference>
<dbReference type="InterPro" id="IPR052078">
    <property type="entry name" value="Trehalose_Metab_GTase"/>
</dbReference>
<sequence>MARLIDSDHHASLKDYERIAHLSNDVRDLRDEAEMLLPKLQGRRVWMVNSTAHGGGVAELLPPLITLLRELGVDANWLVMESDEDEFFRLTKQIHNLIHGAGDPDLSNGAHALYEKVSHSVAARLAEFVKPNDVLVIHDPQPLGAGALLRERMDLTAIWRCHIGLDEETPETIAAWDFLEQWAVKYDHTVFTAPEYIPRCLAGRASIIHPSIDPLSHKNRDLPVHKLAGILANGGLITATGPTLTPPFEERAQRLQRSGEWAPATEPEDLGLLFRPIVTQVSRWDRLKGWVPLMQGFVKMKEALKTNTLSEEERLPLDLARLVLAGPDPESVTDDPEGLEALQEVMDTYLSLDPDLQDAIAVISLPMTSPVNNALLVNALQRCSDIVVQNSVREGFGLTVTEAMWKRAAIVGSQAAGLRQQIRPDLDGRLVKDAHDTDDIARTLTELLLDQEHRDAFGLSAQQRVHNEFLVFAHVRNWLRVLTETLDGRAAA</sequence>
<dbReference type="Gene3D" id="3.40.50.2000">
    <property type="entry name" value="Glycogen Phosphorylase B"/>
    <property type="match status" value="2"/>
</dbReference>
<reference evidence="9 10" key="1">
    <citation type="submission" date="2016-10" db="EMBL/GenBank/DDBJ databases">
        <authorList>
            <person name="de Groot N.N."/>
        </authorList>
    </citation>
    <scope>NUCLEOTIDE SEQUENCE [LARGE SCALE GENOMIC DNA]</scope>
    <source>
        <strain evidence="9 10">DSM 2698</strain>
    </source>
</reference>
<dbReference type="GO" id="GO:0006006">
    <property type="term" value="P:glucose metabolic process"/>
    <property type="evidence" value="ECO:0007669"/>
    <property type="project" value="UniProtKB-KW"/>
</dbReference>
<keyword evidence="3" id="KW-0313">Glucose metabolism</keyword>
<dbReference type="RefSeq" id="WP_092808895.1">
    <property type="nucleotide sequence ID" value="NZ_FMVW01000001.1"/>
</dbReference>
<name>A0A1G5M3A8_AFIMA</name>
<accession>A0A1G5M3A8</accession>
<feature type="domain" description="Glycosyl transferase family 1" evidence="7">
    <location>
        <begin position="372"/>
        <end position="463"/>
    </location>
</feature>
<keyword evidence="6" id="KW-0119">Carbohydrate metabolism</keyword>
<dbReference type="OrthoDB" id="9790710at2"/>
<organism evidence="9 10">
    <name type="scientific">Afifella marina DSM 2698</name>
    <dbReference type="NCBI Taxonomy" id="1120955"/>
    <lineage>
        <taxon>Bacteria</taxon>
        <taxon>Pseudomonadati</taxon>
        <taxon>Pseudomonadota</taxon>
        <taxon>Alphaproteobacteria</taxon>
        <taxon>Hyphomicrobiales</taxon>
        <taxon>Afifellaceae</taxon>
        <taxon>Afifella</taxon>
    </lineage>
</organism>
<evidence type="ECO:0000313" key="9">
    <source>
        <dbReference type="EMBL" id="SCZ19667.1"/>
    </source>
</evidence>
<dbReference type="PANTHER" id="PTHR47779">
    <property type="entry name" value="SYNTHASE (CCG-9), PUTATIVE (AFU_ORTHOLOGUE AFUA_3G12100)-RELATED"/>
    <property type="match status" value="1"/>
</dbReference>
<keyword evidence="4" id="KW-0328">Glycosyltransferase</keyword>
<evidence type="ECO:0000256" key="3">
    <source>
        <dbReference type="ARBA" id="ARBA00022526"/>
    </source>
</evidence>
<dbReference type="InterPro" id="IPR001296">
    <property type="entry name" value="Glyco_trans_1"/>
</dbReference>
<evidence type="ECO:0000256" key="4">
    <source>
        <dbReference type="ARBA" id="ARBA00022676"/>
    </source>
</evidence>
<evidence type="ECO:0000256" key="1">
    <source>
        <dbReference type="ARBA" id="ARBA00009481"/>
    </source>
</evidence>
<dbReference type="AlphaFoldDB" id="A0A1G5M3A8"/>
<proteinExistence type="inferred from homology"/>
<keyword evidence="5" id="KW-0808">Transferase</keyword>
<gene>
    <name evidence="9" type="ORF">SAMN03080610_00041</name>
</gene>
<evidence type="ECO:0000256" key="2">
    <source>
        <dbReference type="ARBA" id="ARBA00011738"/>
    </source>
</evidence>
<keyword evidence="10" id="KW-1185">Reference proteome</keyword>
<comment type="similarity">
    <text evidence="1">Belongs to the glycosyltransferase group 1 family. Glycosyltransferase 4 subfamily.</text>
</comment>
<dbReference type="PANTHER" id="PTHR47779:SF1">
    <property type="entry name" value="SYNTHASE (CCG-9), PUTATIVE (AFU_ORTHOLOGUE AFUA_3G12100)-RELATED"/>
    <property type="match status" value="1"/>
</dbReference>
<evidence type="ECO:0000256" key="5">
    <source>
        <dbReference type="ARBA" id="ARBA00022679"/>
    </source>
</evidence>
<evidence type="ECO:0000313" key="10">
    <source>
        <dbReference type="Proteomes" id="UP000199347"/>
    </source>
</evidence>
<dbReference type="STRING" id="1120955.SAMN03080610_00041"/>
<dbReference type="SUPFAM" id="SSF53756">
    <property type="entry name" value="UDP-Glycosyltransferase/glycogen phosphorylase"/>
    <property type="match status" value="1"/>
</dbReference>
<comment type="subunit">
    <text evidence="2">Homodimer.</text>
</comment>
<dbReference type="EMBL" id="FMVW01000001">
    <property type="protein sequence ID" value="SCZ19667.1"/>
    <property type="molecule type" value="Genomic_DNA"/>
</dbReference>
<dbReference type="Pfam" id="PF00534">
    <property type="entry name" value="Glycos_transf_1"/>
    <property type="match status" value="1"/>
</dbReference>
<dbReference type="Proteomes" id="UP000199347">
    <property type="component" value="Unassembled WGS sequence"/>
</dbReference>